<gene>
    <name evidence="1" type="ORF">Q763_12460</name>
</gene>
<dbReference type="STRING" id="1406840.Q763_12460"/>
<dbReference type="RefSeq" id="WP_035134689.1">
    <property type="nucleotide sequence ID" value="NZ_JRLV01000015.1"/>
</dbReference>
<dbReference type="Proteomes" id="UP000030129">
    <property type="component" value="Unassembled WGS sequence"/>
</dbReference>
<organism evidence="1 2">
    <name type="scientific">Flavobacterium beibuense F44-8</name>
    <dbReference type="NCBI Taxonomy" id="1406840"/>
    <lineage>
        <taxon>Bacteria</taxon>
        <taxon>Pseudomonadati</taxon>
        <taxon>Bacteroidota</taxon>
        <taxon>Flavobacteriia</taxon>
        <taxon>Flavobacteriales</taxon>
        <taxon>Flavobacteriaceae</taxon>
        <taxon>Flavobacterium</taxon>
    </lineage>
</organism>
<sequence>MKKAVYLAFMAAMGTGMISCSTEDAMDNDTTIQQKQAEASIEAYKGMDFSNLFTDVHWNLNIDFSLLYSYANMKELKAKSDKNLTEIIDEFRDLIAEKEENGITDIVATIEFKNGEARVKQYLFLDNSLMKEKVEFVGRDGVESITSGEYKAPNSILTTTVDGVMPTVSDYLVNSLQNSDSVILQFKVNAKAGNGGVYIM</sequence>
<protein>
    <submittedName>
        <fullName evidence="1">Uncharacterized protein</fullName>
    </submittedName>
</protein>
<name>A0A0A2LHK7_9FLAO</name>
<dbReference type="EMBL" id="JRLV01000015">
    <property type="protein sequence ID" value="KGO79657.1"/>
    <property type="molecule type" value="Genomic_DNA"/>
</dbReference>
<comment type="caution">
    <text evidence="1">The sequence shown here is derived from an EMBL/GenBank/DDBJ whole genome shotgun (WGS) entry which is preliminary data.</text>
</comment>
<keyword evidence="2" id="KW-1185">Reference proteome</keyword>
<evidence type="ECO:0000313" key="2">
    <source>
        <dbReference type="Proteomes" id="UP000030129"/>
    </source>
</evidence>
<dbReference type="AlphaFoldDB" id="A0A0A2LHK7"/>
<reference evidence="1 2" key="1">
    <citation type="submission" date="2013-09" db="EMBL/GenBank/DDBJ databases">
        <authorList>
            <person name="Zeng Z."/>
            <person name="Chen C."/>
        </authorList>
    </citation>
    <scope>NUCLEOTIDE SEQUENCE [LARGE SCALE GENOMIC DNA]</scope>
    <source>
        <strain evidence="1 2">F44-8</strain>
    </source>
</reference>
<accession>A0A0A2LHK7</accession>
<evidence type="ECO:0000313" key="1">
    <source>
        <dbReference type="EMBL" id="KGO79657.1"/>
    </source>
</evidence>
<proteinExistence type="predicted"/>
<dbReference type="PROSITE" id="PS51257">
    <property type="entry name" value="PROKAR_LIPOPROTEIN"/>
    <property type="match status" value="1"/>
</dbReference>